<dbReference type="KEGG" id="ddt:AAY81_02555"/>
<dbReference type="PANTHER" id="PTHR37689:SF1">
    <property type="entry name" value="PROTEIN FDHE"/>
    <property type="match status" value="1"/>
</dbReference>
<keyword evidence="3" id="KW-1185">Reference proteome</keyword>
<dbReference type="GO" id="GO:0051604">
    <property type="term" value="P:protein maturation"/>
    <property type="evidence" value="ECO:0007669"/>
    <property type="project" value="TreeGrafter"/>
</dbReference>
<dbReference type="InterPro" id="IPR024064">
    <property type="entry name" value="FdhE-like_sf"/>
</dbReference>
<dbReference type="STRING" id="79604.AAY81_02555"/>
<dbReference type="OrthoDB" id="9811074at2"/>
<evidence type="ECO:0000313" key="2">
    <source>
        <dbReference type="EMBL" id="SEO65276.1"/>
    </source>
</evidence>
<dbReference type="Proteomes" id="UP000182975">
    <property type="component" value="Unassembled WGS sequence"/>
</dbReference>
<evidence type="ECO:0000313" key="3">
    <source>
        <dbReference type="Proteomes" id="UP000182975"/>
    </source>
</evidence>
<dbReference type="GO" id="GO:0005829">
    <property type="term" value="C:cytosol"/>
    <property type="evidence" value="ECO:0007669"/>
    <property type="project" value="TreeGrafter"/>
</dbReference>
<proteinExistence type="predicted"/>
<sequence>MDLKLVHEAVEAYANDAEAADRARLEFFEGLFAIQQEQADLVAAECGYEAPAAEDAGAWYWEGEAALAHAPISIDAASFSGFAAKVAAYMAEHAGFAEQAAAALAAYDWEAFCQKADLSLAGRDPMAFLEDFLVRIDEFDVPAELPANVAALVVRAALRPYLQVAQEAVMAALGDEVNRRAGDAPVACPVCGTPAGASIVHDGGAQGASGREQFCSSCGCQWPYERIRCGVCGQKNQGHLHYFHIEGDSAHRLQKCDDCGQYERVVFQSDIKTAPCMDVEDVVMARLDHVALDPRFRVEKEA</sequence>
<dbReference type="PANTHER" id="PTHR37689">
    <property type="entry name" value="PROTEIN FDHE"/>
    <property type="match status" value="1"/>
</dbReference>
<organism evidence="2 3">
    <name type="scientific">Denitrobacterium detoxificans</name>
    <dbReference type="NCBI Taxonomy" id="79604"/>
    <lineage>
        <taxon>Bacteria</taxon>
        <taxon>Bacillati</taxon>
        <taxon>Actinomycetota</taxon>
        <taxon>Coriobacteriia</taxon>
        <taxon>Eggerthellales</taxon>
        <taxon>Eggerthellaceae</taxon>
        <taxon>Denitrobacterium</taxon>
    </lineage>
</organism>
<dbReference type="EMBL" id="FOEC01000003">
    <property type="protein sequence ID" value="SEO65276.1"/>
    <property type="molecule type" value="Genomic_DNA"/>
</dbReference>
<feature type="domain" description="FdhE central" evidence="1">
    <location>
        <begin position="188"/>
        <end position="226"/>
    </location>
</feature>
<dbReference type="Gene3D" id="3.90.1670.10">
    <property type="entry name" value="FdhE-like domain"/>
    <property type="match status" value="1"/>
</dbReference>
<dbReference type="InterPro" id="IPR056797">
    <property type="entry name" value="FdhE_central"/>
</dbReference>
<protein>
    <submittedName>
        <fullName evidence="2">FdhE protein</fullName>
    </submittedName>
</protein>
<dbReference type="SUPFAM" id="SSF144020">
    <property type="entry name" value="FdhE-like"/>
    <property type="match status" value="1"/>
</dbReference>
<dbReference type="InterPro" id="IPR006452">
    <property type="entry name" value="Formate_DH_accessory"/>
</dbReference>
<dbReference type="GO" id="GO:0008199">
    <property type="term" value="F:ferric iron binding"/>
    <property type="evidence" value="ECO:0007669"/>
    <property type="project" value="TreeGrafter"/>
</dbReference>
<dbReference type="CDD" id="cd16341">
    <property type="entry name" value="FdhE"/>
    <property type="match status" value="1"/>
</dbReference>
<evidence type="ECO:0000259" key="1">
    <source>
        <dbReference type="Pfam" id="PF24859"/>
    </source>
</evidence>
<accession>A0A172RWV4</accession>
<reference evidence="3" key="1">
    <citation type="submission" date="2016-10" db="EMBL/GenBank/DDBJ databases">
        <authorList>
            <person name="Varghese N."/>
        </authorList>
    </citation>
    <scope>NUCLEOTIDE SEQUENCE [LARGE SCALE GENOMIC DNA]</scope>
    <source>
        <strain evidence="3">DSM 21843</strain>
    </source>
</reference>
<dbReference type="PATRIC" id="fig|79604.3.peg.521"/>
<name>A0A172RWV4_9ACTN</name>
<dbReference type="RefSeq" id="WP_066661017.1">
    <property type="nucleotide sequence ID" value="NZ_CP011402.1"/>
</dbReference>
<dbReference type="AlphaFoldDB" id="A0A172RWV4"/>
<gene>
    <name evidence="2" type="ORF">SAMN02910314_00806</name>
</gene>
<dbReference type="Pfam" id="PF24859">
    <property type="entry name" value="FdhE_central"/>
    <property type="match status" value="1"/>
</dbReference>